<protein>
    <submittedName>
        <fullName evidence="2">Uncharacterized protein</fullName>
    </submittedName>
</protein>
<feature type="region of interest" description="Disordered" evidence="1">
    <location>
        <begin position="335"/>
        <end position="362"/>
    </location>
</feature>
<proteinExistence type="predicted"/>
<organism evidence="2">
    <name type="scientific">Ackermannviridae sp</name>
    <dbReference type="NCBI Taxonomy" id="2831612"/>
    <lineage>
        <taxon>Viruses</taxon>
        <taxon>Duplodnaviria</taxon>
        <taxon>Heunggongvirae</taxon>
        <taxon>Uroviricota</taxon>
        <taxon>Caudoviricetes</taxon>
        <taxon>Pantevenvirales</taxon>
        <taxon>Ackermannviridae</taxon>
    </lineage>
</organism>
<reference evidence="2" key="1">
    <citation type="journal article" date="2021" name="Proc. Natl. Acad. Sci. U.S.A.">
        <title>A Catalog of Tens of Thousands of Viruses from Human Metagenomes Reveals Hidden Associations with Chronic Diseases.</title>
        <authorList>
            <person name="Tisza M.J."/>
            <person name="Buck C.B."/>
        </authorList>
    </citation>
    <scope>NUCLEOTIDE SEQUENCE</scope>
    <source>
        <strain evidence="2">CtASH1</strain>
    </source>
</reference>
<name>A0A8S5VU10_9CAUD</name>
<sequence>MSIKIANKPYYVTCSQSYTLGKNQPYQVNKFIDGKKSTKIVEKFKSKKEADKYREKFNDKWIVTFCTTDGEELEDIEVFSTKQDAEKFFGDNILSNKEHIKNEEDEEDDRLIHMLETSLMDGYLPSTILGDDASDEEKERLQRLQEAELADGEYDENTTMALSRANDLLKSVAELYLDKGTIEKHKFILNKLAFEQQSISSITLQIVISNRLLKKIYKEIVKNPSPKNIDSLVKLQKMILDLSKYQREYIDSVQSSFKNLKKDSEEEIFAQDDVVDVDVVDVTHDDGSLSTNSRAELIKKLAEFRSASSDMKIPKSPNTKLVTNDPLVEDEARIYVPNSDPADGADSLTEAEDDGLSSSLNY</sequence>
<dbReference type="EMBL" id="BK035393">
    <property type="protein sequence ID" value="DAG97949.1"/>
    <property type="molecule type" value="Genomic_DNA"/>
</dbReference>
<evidence type="ECO:0000313" key="2">
    <source>
        <dbReference type="EMBL" id="DAG97949.1"/>
    </source>
</evidence>
<evidence type="ECO:0000256" key="1">
    <source>
        <dbReference type="SAM" id="MobiDB-lite"/>
    </source>
</evidence>
<accession>A0A8S5VU10</accession>